<dbReference type="SUPFAM" id="SSF56436">
    <property type="entry name" value="C-type lectin-like"/>
    <property type="match status" value="1"/>
</dbReference>
<sequence>MCPSGWSLYDGSCYKLYTDAKTYYEAQQVCKQMDGDLAMAKTTPVNDLLARLLTSEGVNAALLGLHDLATEQAFYWVDGTALTAAGSTSH</sequence>
<dbReference type="Proteomes" id="UP000007110">
    <property type="component" value="Unassembled WGS sequence"/>
</dbReference>
<keyword evidence="3" id="KW-1185">Reference proteome</keyword>
<reference evidence="2" key="2">
    <citation type="submission" date="2021-01" db="UniProtKB">
        <authorList>
            <consortium name="EnsemblMetazoa"/>
        </authorList>
    </citation>
    <scope>IDENTIFICATION</scope>
</reference>
<dbReference type="InterPro" id="IPR050801">
    <property type="entry name" value="Ca-Dep_Lectins_ImmuneDev"/>
</dbReference>
<evidence type="ECO:0000313" key="3">
    <source>
        <dbReference type="Proteomes" id="UP000007110"/>
    </source>
</evidence>
<dbReference type="Gene3D" id="3.10.100.10">
    <property type="entry name" value="Mannose-Binding Protein A, subunit A"/>
    <property type="match status" value="1"/>
</dbReference>
<dbReference type="OMA" id="YGRLQNC"/>
<dbReference type="Pfam" id="PF00059">
    <property type="entry name" value="Lectin_C"/>
    <property type="match status" value="1"/>
</dbReference>
<dbReference type="RefSeq" id="XP_030856117.1">
    <property type="nucleotide sequence ID" value="XM_031000257.1"/>
</dbReference>
<dbReference type="InterPro" id="IPR001304">
    <property type="entry name" value="C-type_lectin-like"/>
</dbReference>
<dbReference type="PROSITE" id="PS50041">
    <property type="entry name" value="C_TYPE_LECTIN_2"/>
    <property type="match status" value="1"/>
</dbReference>
<accession>A0A7M7PUU5</accession>
<dbReference type="PANTHER" id="PTHR22801:SF63">
    <property type="entry name" value="C-TYPE LECTIN DOMAIN-CONTAINING PROTEIN"/>
    <property type="match status" value="1"/>
</dbReference>
<evidence type="ECO:0000313" key="2">
    <source>
        <dbReference type="EnsemblMetazoa" id="XP_030856117"/>
    </source>
</evidence>
<dbReference type="KEGG" id="spu:115929991"/>
<dbReference type="EnsemblMetazoa" id="XM_031000257">
    <property type="protein sequence ID" value="XP_030856117"/>
    <property type="gene ID" value="LOC115929991"/>
</dbReference>
<dbReference type="OrthoDB" id="6067009at2759"/>
<feature type="domain" description="C-type lectin" evidence="1">
    <location>
        <begin position="9"/>
        <end position="82"/>
    </location>
</feature>
<organism evidence="2 3">
    <name type="scientific">Strongylocentrotus purpuratus</name>
    <name type="common">Purple sea urchin</name>
    <dbReference type="NCBI Taxonomy" id="7668"/>
    <lineage>
        <taxon>Eukaryota</taxon>
        <taxon>Metazoa</taxon>
        <taxon>Echinodermata</taxon>
        <taxon>Eleutherozoa</taxon>
        <taxon>Echinozoa</taxon>
        <taxon>Echinoidea</taxon>
        <taxon>Euechinoidea</taxon>
        <taxon>Echinacea</taxon>
        <taxon>Camarodonta</taxon>
        <taxon>Echinidea</taxon>
        <taxon>Strongylocentrotidae</taxon>
        <taxon>Strongylocentrotus</taxon>
    </lineage>
</organism>
<dbReference type="InParanoid" id="A0A7M7PUU5"/>
<reference evidence="3" key="1">
    <citation type="submission" date="2015-02" db="EMBL/GenBank/DDBJ databases">
        <title>Genome sequencing for Strongylocentrotus purpuratus.</title>
        <authorList>
            <person name="Murali S."/>
            <person name="Liu Y."/>
            <person name="Vee V."/>
            <person name="English A."/>
            <person name="Wang M."/>
            <person name="Skinner E."/>
            <person name="Han Y."/>
            <person name="Muzny D.M."/>
            <person name="Worley K.C."/>
            <person name="Gibbs R.A."/>
        </authorList>
    </citation>
    <scope>NUCLEOTIDE SEQUENCE</scope>
</reference>
<dbReference type="GeneID" id="115929991"/>
<evidence type="ECO:0000259" key="1">
    <source>
        <dbReference type="PROSITE" id="PS50041"/>
    </source>
</evidence>
<dbReference type="AlphaFoldDB" id="A0A7M7PUU5"/>
<protein>
    <recommendedName>
        <fullName evidence="1">C-type lectin domain-containing protein</fullName>
    </recommendedName>
</protein>
<proteinExistence type="predicted"/>
<dbReference type="InterPro" id="IPR016186">
    <property type="entry name" value="C-type_lectin-like/link_sf"/>
</dbReference>
<name>A0A7M7PUU5_STRPU</name>
<dbReference type="InterPro" id="IPR016187">
    <property type="entry name" value="CTDL_fold"/>
</dbReference>
<dbReference type="CDD" id="cd00037">
    <property type="entry name" value="CLECT"/>
    <property type="match status" value="1"/>
</dbReference>
<dbReference type="PANTHER" id="PTHR22801">
    <property type="entry name" value="LITHOSTATHINE"/>
    <property type="match status" value="1"/>
</dbReference>